<keyword evidence="1 9" id="KW-0963">Cytoplasm</keyword>
<dbReference type="GO" id="GO:1902208">
    <property type="term" value="P:regulation of bacterial-type flagellum assembly"/>
    <property type="evidence" value="ECO:0007669"/>
    <property type="project" value="UniProtKB-UniRule"/>
</dbReference>
<keyword evidence="3 9" id="KW-0805">Transcription regulation</keyword>
<evidence type="ECO:0000256" key="3">
    <source>
        <dbReference type="ARBA" id="ARBA00023015"/>
    </source>
</evidence>
<reference evidence="10 11" key="1">
    <citation type="submission" date="2018-01" db="EMBL/GenBank/DDBJ databases">
        <title>Whole genome analyses suggest that Burkholderia sensu lato contains two further novel genera in the rhizoxinica-symbiotica group Mycetohabitans gen. nov., and Trinickia gen. nov.: implications for the evolution of diazotrophy and nodulation in the Burkholderiaceae.</title>
        <authorList>
            <person name="Estrada-de los Santos P."/>
            <person name="Palmer M."/>
            <person name="Chavez-Ramirez B."/>
            <person name="Beukes C."/>
            <person name="Steenkamp E.T."/>
            <person name="Hirsch A.M."/>
            <person name="Manyaka P."/>
            <person name="Maluk M."/>
            <person name="Lafos M."/>
            <person name="Crook M."/>
            <person name="Gross E."/>
            <person name="Simon M.F."/>
            <person name="Bueno dos Reis Junior F."/>
            <person name="Poole P.S."/>
            <person name="Venter S.N."/>
            <person name="James E.K."/>
        </authorList>
    </citation>
    <scope>NUCLEOTIDE SEQUENCE [LARGE SCALE GENOMIC DNA]</scope>
    <source>
        <strain evidence="10 11">GIMN1.004</strain>
    </source>
</reference>
<evidence type="ECO:0000313" key="11">
    <source>
        <dbReference type="Proteomes" id="UP000235616"/>
    </source>
</evidence>
<organism evidence="10 11">
    <name type="scientific">Trinickia dabaoshanensis</name>
    <dbReference type="NCBI Taxonomy" id="564714"/>
    <lineage>
        <taxon>Bacteria</taxon>
        <taxon>Pseudomonadati</taxon>
        <taxon>Pseudomonadota</taxon>
        <taxon>Betaproteobacteria</taxon>
        <taxon>Burkholderiales</taxon>
        <taxon>Burkholderiaceae</taxon>
        <taxon>Trinickia</taxon>
    </lineage>
</organism>
<sequence>MDNREVLESVREINLSYLMLAQHMLNEDYAEGMFKLGLSAQMADLVSMLTPAQTIKLAQSEDIVCDFRFDDAAMVTALTTMDKGLDATATHAAILLAAQPARQFA</sequence>
<dbReference type="GO" id="GO:0005737">
    <property type="term" value="C:cytoplasm"/>
    <property type="evidence" value="ECO:0007669"/>
    <property type="project" value="UniProtKB-SubCell"/>
</dbReference>
<keyword evidence="10" id="KW-0282">Flagellum</keyword>
<evidence type="ECO:0000256" key="9">
    <source>
        <dbReference type="HAMAP-Rule" id="MF_00725"/>
    </source>
</evidence>
<dbReference type="GO" id="GO:0045893">
    <property type="term" value="P:positive regulation of DNA-templated transcription"/>
    <property type="evidence" value="ECO:0007669"/>
    <property type="project" value="InterPro"/>
</dbReference>
<dbReference type="Pfam" id="PF05247">
    <property type="entry name" value="FlhD"/>
    <property type="match status" value="1"/>
</dbReference>
<keyword evidence="6 9" id="KW-0010">Activator</keyword>
<dbReference type="AlphaFoldDB" id="A0A2N7VUK7"/>
<comment type="similarity">
    <text evidence="9">Belongs to the FlhD family.</text>
</comment>
<dbReference type="HAMAP" id="MF_00725">
    <property type="entry name" value="FlhD"/>
    <property type="match status" value="1"/>
</dbReference>
<dbReference type="Proteomes" id="UP000235616">
    <property type="component" value="Unassembled WGS sequence"/>
</dbReference>
<evidence type="ECO:0000256" key="1">
    <source>
        <dbReference type="ARBA" id="ARBA00022490"/>
    </source>
</evidence>
<accession>A0A2N7VUK7</accession>
<evidence type="ECO:0000256" key="4">
    <source>
        <dbReference type="ARBA" id="ARBA00023125"/>
    </source>
</evidence>
<dbReference type="GO" id="GO:0003677">
    <property type="term" value="F:DNA binding"/>
    <property type="evidence" value="ECO:0007669"/>
    <property type="project" value="UniProtKB-UniRule"/>
</dbReference>
<comment type="caution">
    <text evidence="10">The sequence shown here is derived from an EMBL/GenBank/DDBJ whole genome shotgun (WGS) entry which is preliminary data.</text>
</comment>
<keyword evidence="4 9" id="KW-0238">DNA-binding</keyword>
<dbReference type="OrthoDB" id="5298036at2"/>
<evidence type="ECO:0000256" key="8">
    <source>
        <dbReference type="ARBA" id="ARBA00025431"/>
    </source>
</evidence>
<comment type="function">
    <text evidence="8 9">Functions in complex with FlhC as a master transcriptional regulator that regulates transcription of several flagellar and non-flagellar operons by binding to their promoter region. Activates expression of class 2 flagellar genes, including fliA, which is a flagellum-specific sigma factor that turns on the class 3 genes. Also regulates genes whose products function in a variety of physiological pathways.</text>
</comment>
<dbReference type="RefSeq" id="WP_102645226.1">
    <property type="nucleotide sequence ID" value="NZ_PNYA01000007.1"/>
</dbReference>
<dbReference type="InterPro" id="IPR023559">
    <property type="entry name" value="Flagellar_FlhD"/>
</dbReference>
<evidence type="ECO:0000256" key="6">
    <source>
        <dbReference type="ARBA" id="ARBA00023159"/>
    </source>
</evidence>
<feature type="disulfide bond" description="Interchain" evidence="9">
    <location>
        <position position="65"/>
    </location>
</feature>
<evidence type="ECO:0000256" key="7">
    <source>
        <dbReference type="ARBA" id="ARBA00023163"/>
    </source>
</evidence>
<comment type="subcellular location">
    <subcellularLocation>
        <location evidence="9">Cytoplasm</location>
    </subcellularLocation>
</comment>
<dbReference type="GO" id="GO:0044780">
    <property type="term" value="P:bacterial-type flagellum assembly"/>
    <property type="evidence" value="ECO:0007669"/>
    <property type="project" value="InterPro"/>
</dbReference>
<keyword evidence="2 9" id="KW-1005">Bacterial flagellum biogenesis</keyword>
<keyword evidence="7 9" id="KW-0804">Transcription</keyword>
<dbReference type="NCBIfam" id="NF002783">
    <property type="entry name" value="PRK02909.1-1"/>
    <property type="match status" value="1"/>
</dbReference>
<keyword evidence="5 9" id="KW-1015">Disulfide bond</keyword>
<proteinExistence type="inferred from homology"/>
<keyword evidence="10" id="KW-0966">Cell projection</keyword>
<comment type="subunit">
    <text evidence="9">Homodimer; disulfide-linked. Forms a heterohexamer composed of two FlhC and four FlhD subunits. Each FlhC binds a FlhD dimer, forming a heterotrimer, and a hexamer assembles by dimerization of two heterotrimers.</text>
</comment>
<evidence type="ECO:0000256" key="5">
    <source>
        <dbReference type="ARBA" id="ARBA00023157"/>
    </source>
</evidence>
<evidence type="ECO:0000256" key="2">
    <source>
        <dbReference type="ARBA" id="ARBA00022795"/>
    </source>
</evidence>
<keyword evidence="11" id="KW-1185">Reference proteome</keyword>
<dbReference type="SUPFAM" id="SSF63592">
    <property type="entry name" value="Flagellar transcriptional activator FlhD"/>
    <property type="match status" value="1"/>
</dbReference>
<evidence type="ECO:0000313" key="10">
    <source>
        <dbReference type="EMBL" id="PMS20845.1"/>
    </source>
</evidence>
<name>A0A2N7VUK7_9BURK</name>
<dbReference type="InterPro" id="IPR036194">
    <property type="entry name" value="FlhD_sf"/>
</dbReference>
<protein>
    <recommendedName>
        <fullName evidence="9">Flagellar transcriptional regulator FlhD</fullName>
    </recommendedName>
</protein>
<keyword evidence="10" id="KW-0969">Cilium</keyword>
<dbReference type="Gene3D" id="1.10.4000.10">
    <property type="entry name" value="Flagellar transcriptional activator FlhD"/>
    <property type="match status" value="1"/>
</dbReference>
<comment type="domain">
    <text evidence="9">The C-terminal region contains a putative helix-turn-helix (HTH) motif, suggesting that this region may bind DNA.</text>
</comment>
<gene>
    <name evidence="9" type="primary">flhD</name>
    <name evidence="10" type="ORF">C0Z18_09935</name>
</gene>
<dbReference type="EMBL" id="PNYA01000007">
    <property type="protein sequence ID" value="PMS20845.1"/>
    <property type="molecule type" value="Genomic_DNA"/>
</dbReference>